<evidence type="ECO:0000313" key="3">
    <source>
        <dbReference type="EMBL" id="QKS56023.1"/>
    </source>
</evidence>
<dbReference type="OrthoDB" id="2666723at2"/>
<feature type="region of interest" description="Disordered" evidence="1">
    <location>
        <begin position="81"/>
        <end position="118"/>
    </location>
</feature>
<reference evidence="3 5" key="2">
    <citation type="submission" date="2020-06" db="EMBL/GenBank/DDBJ databases">
        <title>Complete genome of Paenibacillus barcinonensis KACC11450.</title>
        <authorList>
            <person name="Kim M."/>
            <person name="Park Y.-J."/>
            <person name="Shin J.-H."/>
        </authorList>
    </citation>
    <scope>NUCLEOTIDE SEQUENCE [LARGE SCALE GENOMIC DNA]</scope>
    <source>
        <strain evidence="3 5">KACC11450</strain>
    </source>
</reference>
<keyword evidence="5" id="KW-1185">Reference proteome</keyword>
<accession>A0A2V4W8L5</accession>
<evidence type="ECO:0000313" key="5">
    <source>
        <dbReference type="Proteomes" id="UP000509327"/>
    </source>
</evidence>
<name>A0A2V4W8L5_PAEBA</name>
<evidence type="ECO:0000313" key="2">
    <source>
        <dbReference type="EMBL" id="PYE51663.1"/>
    </source>
</evidence>
<reference evidence="2 4" key="1">
    <citation type="submission" date="2018-06" db="EMBL/GenBank/DDBJ databases">
        <title>Genomic Encyclopedia of Type Strains, Phase III (KMG-III): the genomes of soil and plant-associated and newly described type strains.</title>
        <authorList>
            <person name="Whitman W."/>
        </authorList>
    </citation>
    <scope>NUCLEOTIDE SEQUENCE [LARGE SCALE GENOMIC DNA]</scope>
    <source>
        <strain evidence="2 4">CECT 7022</strain>
    </source>
</reference>
<evidence type="ECO:0000256" key="1">
    <source>
        <dbReference type="SAM" id="MobiDB-lite"/>
    </source>
</evidence>
<sequence>MTGVAYKGSTLQESNKSGHVSYVERYQSGTECSSWDQFGNCTGYSPVYSTTTHTTGAKITGTVNSTSTVYVNGQPIASVSSPTQEQWVADPSPSPKLGGSIISISPGTSGSGSGQVSTGSSTVFVGGKAVSSITKNVTTHLSTTTPITSGSSNVFVN</sequence>
<protein>
    <recommendedName>
        <fullName evidence="6">PAAR motif-containing protein</fullName>
    </recommendedName>
</protein>
<dbReference type="Proteomes" id="UP000247790">
    <property type="component" value="Unassembled WGS sequence"/>
</dbReference>
<feature type="compositionally biased region" description="Low complexity" evidence="1">
    <location>
        <begin position="95"/>
        <end position="118"/>
    </location>
</feature>
<dbReference type="EMBL" id="CP054614">
    <property type="protein sequence ID" value="QKS56023.1"/>
    <property type="molecule type" value="Genomic_DNA"/>
</dbReference>
<dbReference type="RefSeq" id="WP_146236111.1">
    <property type="nucleotide sequence ID" value="NZ_CP054614.1"/>
</dbReference>
<dbReference type="Gene3D" id="2.60.200.60">
    <property type="match status" value="1"/>
</dbReference>
<dbReference type="EMBL" id="QJSW01000002">
    <property type="protein sequence ID" value="PYE51663.1"/>
    <property type="molecule type" value="Genomic_DNA"/>
</dbReference>
<organism evidence="2 4">
    <name type="scientific">Paenibacillus barcinonensis</name>
    <dbReference type="NCBI Taxonomy" id="198119"/>
    <lineage>
        <taxon>Bacteria</taxon>
        <taxon>Bacillati</taxon>
        <taxon>Bacillota</taxon>
        <taxon>Bacilli</taxon>
        <taxon>Bacillales</taxon>
        <taxon>Paenibacillaceae</taxon>
        <taxon>Paenibacillus</taxon>
    </lineage>
</organism>
<proteinExistence type="predicted"/>
<evidence type="ECO:0000313" key="4">
    <source>
        <dbReference type="Proteomes" id="UP000247790"/>
    </source>
</evidence>
<dbReference type="Proteomes" id="UP000509327">
    <property type="component" value="Chromosome"/>
</dbReference>
<dbReference type="AlphaFoldDB" id="A0A2V4W8L5"/>
<gene>
    <name evidence="2" type="ORF">DFQ00_102458</name>
    <name evidence="3" type="ORF">HUB98_06480</name>
</gene>
<evidence type="ECO:0008006" key="6">
    <source>
        <dbReference type="Google" id="ProtNLM"/>
    </source>
</evidence>